<dbReference type="Proteomes" id="UP000237153">
    <property type="component" value="Unassembled WGS sequence"/>
</dbReference>
<comment type="caution">
    <text evidence="2">The sequence shown here is derived from an EMBL/GenBank/DDBJ whole genome shotgun (WGS) entry which is preliminary data.</text>
</comment>
<dbReference type="NCBIfam" id="NF001647">
    <property type="entry name" value="PRK00420.1-4"/>
    <property type="match status" value="1"/>
</dbReference>
<dbReference type="EMBL" id="PNIM01000003">
    <property type="protein sequence ID" value="PMB75983.1"/>
    <property type="molecule type" value="Genomic_DNA"/>
</dbReference>
<evidence type="ECO:0000313" key="2">
    <source>
        <dbReference type="EMBL" id="PMB75983.1"/>
    </source>
</evidence>
<sequence>MSKDDVVKKSAELLRQGATMLSLTCPICGSPLFKLKNGDIVCPIHGKVIIARDEREVKEKLSVNIYDSIIEIAYKRLKELSKKVIDSEDMENESKIADLLYKWMNIIEKAKRLKEEQSKQI</sequence>
<organism evidence="2 3">
    <name type="scientific">Fervidicoccus fontis</name>
    <dbReference type="NCBI Taxonomy" id="683846"/>
    <lineage>
        <taxon>Archaea</taxon>
        <taxon>Thermoproteota</taxon>
        <taxon>Thermoprotei</taxon>
        <taxon>Fervidicoccales</taxon>
        <taxon>Fervidicoccaceae</taxon>
        <taxon>Fervidicoccus</taxon>
    </lineage>
</organism>
<dbReference type="InterPro" id="IPR009563">
    <property type="entry name" value="SSSCA1"/>
</dbReference>
<gene>
    <name evidence="2" type="ORF">C0188_00905</name>
    <name evidence="1" type="ORF">ENO39_00705</name>
</gene>
<dbReference type="EMBL" id="DSFH01000015">
    <property type="protein sequence ID" value="HEW63568.1"/>
    <property type="molecule type" value="Genomic_DNA"/>
</dbReference>
<evidence type="ECO:0000313" key="3">
    <source>
        <dbReference type="Proteomes" id="UP000237153"/>
    </source>
</evidence>
<proteinExistence type="predicted"/>
<name>A0A2J6N446_9CREN</name>
<evidence type="ECO:0000313" key="1">
    <source>
        <dbReference type="EMBL" id="HEW63568.1"/>
    </source>
</evidence>
<dbReference type="Proteomes" id="UP000886076">
    <property type="component" value="Unassembled WGS sequence"/>
</dbReference>
<reference evidence="2 3" key="1">
    <citation type="submission" date="2018-01" db="EMBL/GenBank/DDBJ databases">
        <title>Metagenomic assembled genomes from two thermal pools in the Uzon Caldera, Kamchatka, Russia.</title>
        <authorList>
            <person name="Wilkins L."/>
            <person name="Ettinger C."/>
        </authorList>
    </citation>
    <scope>NUCLEOTIDE SEQUENCE [LARGE SCALE GENOMIC DNA]</scope>
    <source>
        <strain evidence="2">ZAV-06</strain>
    </source>
</reference>
<accession>A0A2J6N446</accession>
<protein>
    <recommendedName>
        <fullName evidence="4">Sjogrens syndrome scleroderma autoantigen 1</fullName>
    </recommendedName>
</protein>
<dbReference type="RefSeq" id="WP_272984834.1">
    <property type="nucleotide sequence ID" value="NZ_DSFH01000015.1"/>
</dbReference>
<reference evidence="1" key="2">
    <citation type="journal article" date="2020" name="mSystems">
        <title>Genome- and Community-Level Interaction Insights into Carbon Utilization and Element Cycling Functions of Hydrothermarchaeota in Hydrothermal Sediment.</title>
        <authorList>
            <person name="Zhou Z."/>
            <person name="Liu Y."/>
            <person name="Xu W."/>
            <person name="Pan J."/>
            <person name="Luo Z.H."/>
            <person name="Li M."/>
        </authorList>
    </citation>
    <scope>NUCLEOTIDE SEQUENCE [LARGE SCALE GENOMIC DNA]</scope>
    <source>
        <strain evidence="1">SpSt-1261</strain>
    </source>
</reference>
<evidence type="ECO:0008006" key="4">
    <source>
        <dbReference type="Google" id="ProtNLM"/>
    </source>
</evidence>
<dbReference type="AlphaFoldDB" id="A0A2J6N446"/>
<dbReference type="Pfam" id="PF06677">
    <property type="entry name" value="Auto_anti-p27"/>
    <property type="match status" value="1"/>
</dbReference>